<dbReference type="AlphaFoldDB" id="A0A2S5DR83"/>
<dbReference type="RefSeq" id="WP_105749857.1">
    <property type="nucleotide sequence ID" value="NZ_CM009575.1"/>
</dbReference>
<organism evidence="1 2">
    <name type="scientific">Burkholderia contaminans</name>
    <dbReference type="NCBI Taxonomy" id="488447"/>
    <lineage>
        <taxon>Bacteria</taxon>
        <taxon>Pseudomonadati</taxon>
        <taxon>Pseudomonadota</taxon>
        <taxon>Betaproteobacteria</taxon>
        <taxon>Burkholderiales</taxon>
        <taxon>Burkholderiaceae</taxon>
        <taxon>Burkholderia</taxon>
        <taxon>Burkholderia cepacia complex</taxon>
    </lineage>
</organism>
<name>A0A2S5DR83_9BURK</name>
<evidence type="ECO:0008006" key="3">
    <source>
        <dbReference type="Google" id="ProtNLM"/>
    </source>
</evidence>
<evidence type="ECO:0000313" key="2">
    <source>
        <dbReference type="Proteomes" id="UP000238655"/>
    </source>
</evidence>
<sequence length="253" mass="27669">MKLDELIQRVGVNNVGVQFLADSITGGKQKRGYVEVSFGTDCVSMRDIATGEWENVVFVVSIKRHAFEAARDASCGEPSMNKTLTAADRATIMDACQSISRSADALKAGCSIDGEWPDADDKAFYDAELRLLGRLTALLAAQQPEPQCTCDMRTRVLGDGCEVCQPEPRAEVTGWQPIETAPKDGTPLVMFARYVHATASIVVVASWLENYGMWVNQSFSCAPVQQVVPSHWMARPEFPIDAALAQRQGEDHV</sequence>
<gene>
    <name evidence="1" type="ORF">C3743_14615</name>
</gene>
<reference evidence="1 2" key="1">
    <citation type="submission" date="2018-01" db="EMBL/GenBank/DDBJ databases">
        <title>Successful Treatment of Persistent Burkholderia cepacia Bacteremia with Ceftazidime-Avibactam.</title>
        <authorList>
            <person name="Tamma P."/>
            <person name="Fan Y."/>
            <person name="Bergman Y."/>
            <person name="Sick-Samuels A."/>
            <person name="Hsu A."/>
            <person name="Timp W."/>
            <person name="Simner P."/>
        </authorList>
    </citation>
    <scope>NUCLEOTIDE SEQUENCE [LARGE SCALE GENOMIC DNA]</scope>
    <source>
        <strain evidence="1 2">170816</strain>
    </source>
</reference>
<dbReference type="EMBL" id="PQVP01000002">
    <property type="protein sequence ID" value="POZ81562.1"/>
    <property type="molecule type" value="Genomic_DNA"/>
</dbReference>
<comment type="caution">
    <text evidence="1">The sequence shown here is derived from an EMBL/GenBank/DDBJ whole genome shotgun (WGS) entry which is preliminary data.</text>
</comment>
<dbReference type="Proteomes" id="UP000238655">
    <property type="component" value="Chromosome 1"/>
</dbReference>
<proteinExistence type="predicted"/>
<accession>A0A2S5DR83</accession>
<evidence type="ECO:0000313" key="1">
    <source>
        <dbReference type="EMBL" id="POZ81562.1"/>
    </source>
</evidence>
<protein>
    <recommendedName>
        <fullName evidence="3">DUF551 domain-containing protein</fullName>
    </recommendedName>
</protein>